<reference evidence="3 4" key="1">
    <citation type="journal article" date="2009" name="Environ. Microbiol.">
        <title>Genome sequence of Desulfobacterium autotrophicum HRM2, a marine sulfate reducer oxidizing organic carbon completely to carbon dioxide.</title>
        <authorList>
            <person name="Strittmatter A.W."/>
            <person name="Liesegang H."/>
            <person name="Rabus R."/>
            <person name="Decker I."/>
            <person name="Amann J."/>
            <person name="Andres S."/>
            <person name="Henne A."/>
            <person name="Fricke W.F."/>
            <person name="Martinez-Arias R."/>
            <person name="Bartels D."/>
            <person name="Goesmann A."/>
            <person name="Krause L."/>
            <person name="Puehler A."/>
            <person name="Klenk H.P."/>
            <person name="Richter M."/>
            <person name="Schuler M."/>
            <person name="Gloeckner F.O."/>
            <person name="Meyerdierks A."/>
            <person name="Gottschalk G."/>
            <person name="Amann R."/>
        </authorList>
    </citation>
    <scope>NUCLEOTIDE SEQUENCE [LARGE SCALE GENOMIC DNA]</scope>
    <source>
        <strain evidence="4">ATCC 43914 / DSM 3382 / HRM2</strain>
    </source>
</reference>
<evidence type="ECO:0000313" key="4">
    <source>
        <dbReference type="Proteomes" id="UP000000442"/>
    </source>
</evidence>
<dbReference type="InterPro" id="IPR001387">
    <property type="entry name" value="Cro/C1-type_HTH"/>
</dbReference>
<feature type="domain" description="HTH cro/C1-type" evidence="2">
    <location>
        <begin position="37"/>
        <end position="91"/>
    </location>
</feature>
<dbReference type="Gene3D" id="2.60.120.10">
    <property type="entry name" value="Jelly Rolls"/>
    <property type="match status" value="1"/>
</dbReference>
<dbReference type="InterPro" id="IPR013096">
    <property type="entry name" value="Cupin_2"/>
</dbReference>
<dbReference type="STRING" id="177437.HRM2_09960"/>
<keyword evidence="4" id="KW-1185">Reference proteome</keyword>
<sequence>MEKDKNLPHINVDYFENLTGEIKPTAPGEVDEVGLRIKNLREKKGLSIKEVANLTGFDSQRLEDIENGKIQPQLGTVMKLSRALDSALGRLVSGVGSQLYSITRKNERKKISRSTSQKEQKNLYSYMSLAPEVQGRHMEALIVQLEENPDKEISVHNGEEFIYVLEGVAELSIGGKTYDLEPGDSVYYLSTTPHLIMGKNGRATILAVLYE</sequence>
<dbReference type="PANTHER" id="PTHR46797:SF19">
    <property type="entry name" value="BLL2473 PROTEIN"/>
    <property type="match status" value="1"/>
</dbReference>
<dbReference type="GO" id="GO:0003677">
    <property type="term" value="F:DNA binding"/>
    <property type="evidence" value="ECO:0007669"/>
    <property type="project" value="UniProtKB-KW"/>
</dbReference>
<dbReference type="InterPro" id="IPR014710">
    <property type="entry name" value="RmlC-like_jellyroll"/>
</dbReference>
<name>C0QL22_DESAH</name>
<dbReference type="CDD" id="cd00093">
    <property type="entry name" value="HTH_XRE"/>
    <property type="match status" value="1"/>
</dbReference>
<dbReference type="Proteomes" id="UP000000442">
    <property type="component" value="Chromosome"/>
</dbReference>
<dbReference type="Gene3D" id="1.10.260.40">
    <property type="entry name" value="lambda repressor-like DNA-binding domains"/>
    <property type="match status" value="1"/>
</dbReference>
<dbReference type="GO" id="GO:0003700">
    <property type="term" value="F:DNA-binding transcription factor activity"/>
    <property type="evidence" value="ECO:0007669"/>
    <property type="project" value="TreeGrafter"/>
</dbReference>
<dbReference type="PANTHER" id="PTHR46797">
    <property type="entry name" value="HTH-TYPE TRANSCRIPTIONAL REGULATOR"/>
    <property type="match status" value="1"/>
</dbReference>
<keyword evidence="1" id="KW-0238">DNA-binding</keyword>
<accession>C0QL22</accession>
<dbReference type="InterPro" id="IPR010982">
    <property type="entry name" value="Lambda_DNA-bd_dom_sf"/>
</dbReference>
<dbReference type="eggNOG" id="COG1917">
    <property type="taxonomic scope" value="Bacteria"/>
</dbReference>
<dbReference type="InterPro" id="IPR050807">
    <property type="entry name" value="TransReg_Diox_bact_type"/>
</dbReference>
<protein>
    <submittedName>
        <fullName evidence="3">HTH-type transcriptional regulator</fullName>
    </submittedName>
</protein>
<dbReference type="EMBL" id="CP001087">
    <property type="protein sequence ID" value="ACN14108.1"/>
    <property type="molecule type" value="Genomic_DNA"/>
</dbReference>
<dbReference type="HOGENOM" id="CLU_085376_3_2_7"/>
<dbReference type="OrthoDB" id="5343295at2"/>
<evidence type="ECO:0000256" key="1">
    <source>
        <dbReference type="ARBA" id="ARBA00023125"/>
    </source>
</evidence>
<dbReference type="eggNOG" id="COG1396">
    <property type="taxonomic scope" value="Bacteria"/>
</dbReference>
<proteinExistence type="predicted"/>
<dbReference type="InterPro" id="IPR011051">
    <property type="entry name" value="RmlC_Cupin_sf"/>
</dbReference>
<dbReference type="SMART" id="SM00530">
    <property type="entry name" value="HTH_XRE"/>
    <property type="match status" value="1"/>
</dbReference>
<dbReference type="AlphaFoldDB" id="C0QL22"/>
<dbReference type="Pfam" id="PF01381">
    <property type="entry name" value="HTH_3"/>
    <property type="match status" value="1"/>
</dbReference>
<evidence type="ECO:0000259" key="2">
    <source>
        <dbReference type="PROSITE" id="PS50943"/>
    </source>
</evidence>
<evidence type="ECO:0000313" key="3">
    <source>
        <dbReference type="EMBL" id="ACN14108.1"/>
    </source>
</evidence>
<dbReference type="PROSITE" id="PS50943">
    <property type="entry name" value="HTH_CROC1"/>
    <property type="match status" value="1"/>
</dbReference>
<dbReference type="SUPFAM" id="SSF51182">
    <property type="entry name" value="RmlC-like cupins"/>
    <property type="match status" value="1"/>
</dbReference>
<dbReference type="KEGG" id="dat:HRM2_09960"/>
<organism evidence="3 4">
    <name type="scientific">Desulforapulum autotrophicum (strain ATCC 43914 / DSM 3382 / VKM B-1955 / HRM2)</name>
    <name type="common">Desulfobacterium autotrophicum</name>
    <dbReference type="NCBI Taxonomy" id="177437"/>
    <lineage>
        <taxon>Bacteria</taxon>
        <taxon>Pseudomonadati</taxon>
        <taxon>Thermodesulfobacteriota</taxon>
        <taxon>Desulfobacteria</taxon>
        <taxon>Desulfobacterales</taxon>
        <taxon>Desulfobacteraceae</taxon>
        <taxon>Desulforapulum</taxon>
    </lineage>
</organism>
<dbReference type="CDD" id="cd02209">
    <property type="entry name" value="cupin_XRE_C"/>
    <property type="match status" value="1"/>
</dbReference>
<dbReference type="RefSeq" id="WP_015902897.1">
    <property type="nucleotide sequence ID" value="NC_012108.1"/>
</dbReference>
<gene>
    <name evidence="3" type="ordered locus">HRM2_09960</name>
</gene>
<dbReference type="SUPFAM" id="SSF47413">
    <property type="entry name" value="lambda repressor-like DNA-binding domains"/>
    <property type="match status" value="1"/>
</dbReference>
<dbReference type="Pfam" id="PF07883">
    <property type="entry name" value="Cupin_2"/>
    <property type="match status" value="1"/>
</dbReference>
<dbReference type="GO" id="GO:0005829">
    <property type="term" value="C:cytosol"/>
    <property type="evidence" value="ECO:0007669"/>
    <property type="project" value="TreeGrafter"/>
</dbReference>